<feature type="domain" description="Solute-binding protein family 3/N-terminal" evidence="6">
    <location>
        <begin position="65"/>
        <end position="286"/>
    </location>
</feature>
<dbReference type="PANTHER" id="PTHR35936:SF38">
    <property type="entry name" value="GLUTAMINE-BINDING PERIPLASMIC PROTEIN"/>
    <property type="match status" value="1"/>
</dbReference>
<sequence length="286" mass="30916">MNSSLKKMLMALLMVAFVTMLAACGTAEESSAGEAEVDEPATEETETEGTEEDAAEATEPEEVREVSVAVVQDYPPFEYVVDGDLVGFDIDIIEAIAENQGLEISWEIMRFDGIIPALQANQVDAAVSAITIREDRAEVVDFTAPYFESGLSLVVPVDSEINSVEDLEGAQLVAKQGTSGLEKAREFAEEYNGDVTVLQEDATMYMEIISGNGDAMINDYPSVAYKIALDGDDSDVRIIGDRLTGEDYGIAVSKGAEGLLEIFDAGLAEIMENGTYDDIYNTYFAE</sequence>
<dbReference type="InterPro" id="IPR001320">
    <property type="entry name" value="Iontro_rcpt_C"/>
</dbReference>
<dbReference type="SMART" id="SM00062">
    <property type="entry name" value="PBPb"/>
    <property type="match status" value="1"/>
</dbReference>
<dbReference type="SUPFAM" id="SSF53850">
    <property type="entry name" value="Periplasmic binding protein-like II"/>
    <property type="match status" value="1"/>
</dbReference>
<dbReference type="GO" id="GO:0016020">
    <property type="term" value="C:membrane"/>
    <property type="evidence" value="ECO:0007669"/>
    <property type="project" value="InterPro"/>
</dbReference>
<evidence type="ECO:0000256" key="3">
    <source>
        <dbReference type="ARBA" id="ARBA00023288"/>
    </source>
</evidence>
<keyword evidence="2" id="KW-0564">Palmitate</keyword>
<dbReference type="AlphaFoldDB" id="W4Q965"/>
<dbReference type="OrthoDB" id="9775197at2"/>
<feature type="signal peptide" evidence="5">
    <location>
        <begin position="1"/>
        <end position="22"/>
    </location>
</feature>
<keyword evidence="9" id="KW-1185">Reference proteome</keyword>
<keyword evidence="3" id="KW-0449">Lipoprotein</keyword>
<protein>
    <submittedName>
        <fullName evidence="8">Glutamine-binding periplasmic protein fused to glutamine permease</fullName>
    </submittedName>
</protein>
<dbReference type="Gene3D" id="3.40.190.10">
    <property type="entry name" value="Periplasmic binding protein-like II"/>
    <property type="match status" value="2"/>
</dbReference>
<feature type="chain" id="PRO_5038498468" evidence="5">
    <location>
        <begin position="23"/>
        <end position="286"/>
    </location>
</feature>
<dbReference type="EMBL" id="BAUT01000121">
    <property type="protein sequence ID" value="GAE28540.1"/>
    <property type="molecule type" value="Genomic_DNA"/>
</dbReference>
<dbReference type="RefSeq" id="WP_052002471.1">
    <property type="nucleotide sequence ID" value="NZ_BAUT01000121.1"/>
</dbReference>
<comment type="caution">
    <text evidence="8">The sequence shown here is derived from an EMBL/GenBank/DDBJ whole genome shotgun (WGS) entry which is preliminary data.</text>
</comment>
<dbReference type="STRING" id="1236970.JCM9140_4785"/>
<evidence type="ECO:0000259" key="6">
    <source>
        <dbReference type="SMART" id="SM00062"/>
    </source>
</evidence>
<dbReference type="InterPro" id="IPR001638">
    <property type="entry name" value="Solute-binding_3/MltF_N"/>
</dbReference>
<dbReference type="Proteomes" id="UP000018890">
    <property type="component" value="Unassembled WGS sequence"/>
</dbReference>
<evidence type="ECO:0000256" key="5">
    <source>
        <dbReference type="SAM" id="SignalP"/>
    </source>
</evidence>
<evidence type="ECO:0000256" key="1">
    <source>
        <dbReference type="ARBA" id="ARBA00022729"/>
    </source>
</evidence>
<evidence type="ECO:0000313" key="9">
    <source>
        <dbReference type="Proteomes" id="UP000018890"/>
    </source>
</evidence>
<name>W4Q965_9BACI</name>
<dbReference type="SMART" id="SM00079">
    <property type="entry name" value="PBPe"/>
    <property type="match status" value="1"/>
</dbReference>
<evidence type="ECO:0000313" key="8">
    <source>
        <dbReference type="EMBL" id="GAE28540.1"/>
    </source>
</evidence>
<evidence type="ECO:0000256" key="4">
    <source>
        <dbReference type="SAM" id="MobiDB-lite"/>
    </source>
</evidence>
<evidence type="ECO:0000259" key="7">
    <source>
        <dbReference type="SMART" id="SM00079"/>
    </source>
</evidence>
<proteinExistence type="predicted"/>
<evidence type="ECO:0000256" key="2">
    <source>
        <dbReference type="ARBA" id="ARBA00023139"/>
    </source>
</evidence>
<gene>
    <name evidence="8" type="ORF">JCM9140_4785</name>
</gene>
<dbReference type="PANTHER" id="PTHR35936">
    <property type="entry name" value="MEMBRANE-BOUND LYTIC MUREIN TRANSGLYCOSYLASE F"/>
    <property type="match status" value="1"/>
</dbReference>
<dbReference type="GO" id="GO:0015276">
    <property type="term" value="F:ligand-gated monoatomic ion channel activity"/>
    <property type="evidence" value="ECO:0007669"/>
    <property type="project" value="InterPro"/>
</dbReference>
<keyword evidence="1 5" id="KW-0732">Signal</keyword>
<feature type="region of interest" description="Disordered" evidence="4">
    <location>
        <begin position="29"/>
        <end position="62"/>
    </location>
</feature>
<accession>W4Q965</accession>
<reference evidence="8" key="1">
    <citation type="journal article" date="2014" name="Genome Announc.">
        <title>Draft Genome Sequences of Three Alkaliphilic Bacillus Strains, Bacillus wakoensis JCM 9140T, Bacillus akibai JCM 9157T, and Bacillus hemicellulosilyticus JCM 9152T.</title>
        <authorList>
            <person name="Yuki M."/>
            <person name="Oshima K."/>
            <person name="Suda W."/>
            <person name="Oshida Y."/>
            <person name="Kitamura K."/>
            <person name="Iida T."/>
            <person name="Hattori M."/>
            <person name="Ohkuma M."/>
        </authorList>
    </citation>
    <scope>NUCLEOTIDE SEQUENCE [LARGE SCALE GENOMIC DNA]</scope>
    <source>
        <strain evidence="8">JCM 9140</strain>
    </source>
</reference>
<dbReference type="Pfam" id="PF00497">
    <property type="entry name" value="SBP_bac_3"/>
    <property type="match status" value="1"/>
</dbReference>
<feature type="compositionally biased region" description="Acidic residues" evidence="4">
    <location>
        <begin position="35"/>
        <end position="62"/>
    </location>
</feature>
<feature type="domain" description="Ionotropic glutamate receptor C-terminal" evidence="7">
    <location>
        <begin position="63"/>
        <end position="278"/>
    </location>
</feature>
<dbReference type="PROSITE" id="PS51257">
    <property type="entry name" value="PROKAR_LIPOPROTEIN"/>
    <property type="match status" value="1"/>
</dbReference>
<organism evidence="8 9">
    <name type="scientific">Halalkalibacter wakoensis JCM 9140</name>
    <dbReference type="NCBI Taxonomy" id="1236970"/>
    <lineage>
        <taxon>Bacteria</taxon>
        <taxon>Bacillati</taxon>
        <taxon>Bacillota</taxon>
        <taxon>Bacilli</taxon>
        <taxon>Bacillales</taxon>
        <taxon>Bacillaceae</taxon>
        <taxon>Halalkalibacter</taxon>
    </lineage>
</organism>